<dbReference type="Proteomes" id="UP001499938">
    <property type="component" value="Unassembled WGS sequence"/>
</dbReference>
<dbReference type="Gene3D" id="2.70.70.10">
    <property type="entry name" value="Glucose Permease (Domain IIA)"/>
    <property type="match status" value="1"/>
</dbReference>
<dbReference type="EMBL" id="BAAAPO010000042">
    <property type="protein sequence ID" value="GAA1801565.1"/>
    <property type="molecule type" value="Genomic_DNA"/>
</dbReference>
<dbReference type="SUPFAM" id="SSF51261">
    <property type="entry name" value="Duplicated hybrid motif"/>
    <property type="match status" value="1"/>
</dbReference>
<sequence>MDTASRSRQIRAIAGIALAILMLGWVPVSAAAVSPLPAVAGARPGASSTAMPVWAWPLSPVPRVVRPFDKPPGPYAAGHRGLDLAGSVGQPVLAVDAGTVHHAGQVAGRGTITIEHPGGLRSTYEPLVLDPLLRVGSAVRTGQQLGSLDTSGSHCAPLACLHLGALRQGSSSQWDYVQPLFYLADVEVVLLPSPS</sequence>
<dbReference type="PANTHER" id="PTHR21666">
    <property type="entry name" value="PEPTIDASE-RELATED"/>
    <property type="match status" value="1"/>
</dbReference>
<feature type="domain" description="M23ase beta-sheet core" evidence="2">
    <location>
        <begin position="78"/>
        <end position="169"/>
    </location>
</feature>
<evidence type="ECO:0000256" key="1">
    <source>
        <dbReference type="ARBA" id="ARBA00022729"/>
    </source>
</evidence>
<comment type="caution">
    <text evidence="3">The sequence shown here is derived from an EMBL/GenBank/DDBJ whole genome shotgun (WGS) entry which is preliminary data.</text>
</comment>
<accession>A0ABN2LWT6</accession>
<name>A0ABN2LWT6_9MICO</name>
<dbReference type="InterPro" id="IPR016047">
    <property type="entry name" value="M23ase_b-sheet_dom"/>
</dbReference>
<evidence type="ECO:0000313" key="4">
    <source>
        <dbReference type="Proteomes" id="UP001499938"/>
    </source>
</evidence>
<proteinExistence type="predicted"/>
<reference evidence="3 4" key="1">
    <citation type="journal article" date="2019" name="Int. J. Syst. Evol. Microbiol.">
        <title>The Global Catalogue of Microorganisms (GCM) 10K type strain sequencing project: providing services to taxonomists for standard genome sequencing and annotation.</title>
        <authorList>
            <consortium name="The Broad Institute Genomics Platform"/>
            <consortium name="The Broad Institute Genome Sequencing Center for Infectious Disease"/>
            <person name="Wu L."/>
            <person name="Ma J."/>
        </authorList>
    </citation>
    <scope>NUCLEOTIDE SEQUENCE [LARGE SCALE GENOMIC DNA]</scope>
    <source>
        <strain evidence="3 4">JCM 15592</strain>
    </source>
</reference>
<dbReference type="CDD" id="cd12797">
    <property type="entry name" value="M23_peptidase"/>
    <property type="match status" value="1"/>
</dbReference>
<dbReference type="Pfam" id="PF01551">
    <property type="entry name" value="Peptidase_M23"/>
    <property type="match status" value="1"/>
</dbReference>
<gene>
    <name evidence="3" type="ORF">GCM10009811_26650</name>
</gene>
<keyword evidence="1" id="KW-0732">Signal</keyword>
<protein>
    <recommendedName>
        <fullName evidence="2">M23ase beta-sheet core domain-containing protein</fullName>
    </recommendedName>
</protein>
<evidence type="ECO:0000313" key="3">
    <source>
        <dbReference type="EMBL" id="GAA1801565.1"/>
    </source>
</evidence>
<organism evidence="3 4">
    <name type="scientific">Nostocoides veronense</name>
    <dbReference type="NCBI Taxonomy" id="330836"/>
    <lineage>
        <taxon>Bacteria</taxon>
        <taxon>Bacillati</taxon>
        <taxon>Actinomycetota</taxon>
        <taxon>Actinomycetes</taxon>
        <taxon>Micrococcales</taxon>
        <taxon>Intrasporangiaceae</taxon>
        <taxon>Nostocoides</taxon>
    </lineage>
</organism>
<dbReference type="InterPro" id="IPR050570">
    <property type="entry name" value="Cell_wall_metabolism_enzyme"/>
</dbReference>
<keyword evidence="4" id="KW-1185">Reference proteome</keyword>
<dbReference type="InterPro" id="IPR011055">
    <property type="entry name" value="Dup_hybrid_motif"/>
</dbReference>
<dbReference type="PANTHER" id="PTHR21666:SF289">
    <property type="entry name" value="L-ALA--D-GLU ENDOPEPTIDASE"/>
    <property type="match status" value="1"/>
</dbReference>
<dbReference type="RefSeq" id="WP_344086299.1">
    <property type="nucleotide sequence ID" value="NZ_BAAAPO010000042.1"/>
</dbReference>
<evidence type="ECO:0000259" key="2">
    <source>
        <dbReference type="Pfam" id="PF01551"/>
    </source>
</evidence>